<keyword evidence="2" id="KW-1185">Reference proteome</keyword>
<evidence type="ECO:0008006" key="3">
    <source>
        <dbReference type="Google" id="ProtNLM"/>
    </source>
</evidence>
<dbReference type="Pfam" id="PF11739">
    <property type="entry name" value="YdbH-like"/>
    <property type="match status" value="1"/>
</dbReference>
<name>A0A7U4DQ30_DESPD</name>
<sequence length="682" mass="73758">MRVIRVLVIPLLVVLLTLLAFRLAWMERLVPTALSWVGIQQARLDLHSWNWQEIRIDSLHLALDHAPGPVSITVTDAVLRYRLADLLRGQLAEVTATTVAISLPTAGVERNQSFAGGTPDPKSLVDALHLRHLPARQLHLPRLSVDFGPLASTNPLVLSVTLRSSDNESRLNIVTVGKEKTPPLAVDLHRTEAGLNGSLFLDWQRLREFLPPSMTAALPDQGRIEATLRSTADSPLRLACSLSGLCHQWFSAENLSFHMISAQPLSARSLTVAPASRLTARAVQGQGFAVAALEAGLGGSLAMDGDGLRLHLAPPAPWSVSGLTMGSLRLAPLHLANLALHLELDRSGLRAVCTLTPPGGRGTLRAECTQAGEDTRKGQCTVRSEGLQMDADRNPLALLVEPKLPLALHQGTLTFSLQGRWQPGAPLALDLELDGKVARGTAFAAPFSGLVVQQRLHLLPALRSITAGLVQLDKLEGPIPVDQLTMHTRFTAPAGGQAPVVAIERADAALFNGKIRLANCVYDRGNPDTACLVRLDDLDLQPIVALQKVDGLTVTGRVSGQLPLRFSPQGVRIHQGRVENIGSGLIRYHPAGNTLEGSPLTVYARNALEELHYQRLTAHIDYLPDGTLTVALHLQGQNPKLEGGRAVHLNLNTEQNLLSLLKSLQYSHSLSSELDRTIRQHR</sequence>
<proteinExistence type="predicted"/>
<accession>A0A7U4DQ30</accession>
<dbReference type="KEGG" id="dpr:Despr_2547"/>
<dbReference type="AlphaFoldDB" id="A0A7U4DQ30"/>
<dbReference type="RefSeq" id="WP_015725210.1">
    <property type="nucleotide sequence ID" value="NC_014972.1"/>
</dbReference>
<dbReference type="InterPro" id="IPR021730">
    <property type="entry name" value="YdbH"/>
</dbReference>
<evidence type="ECO:0000313" key="1">
    <source>
        <dbReference type="EMBL" id="ADW18684.1"/>
    </source>
</evidence>
<organism evidence="1 2">
    <name type="scientific">Desulfobulbus propionicus (strain ATCC 33891 / DSM 2032 / VKM B-1956 / 1pr3)</name>
    <dbReference type="NCBI Taxonomy" id="577650"/>
    <lineage>
        <taxon>Bacteria</taxon>
        <taxon>Pseudomonadati</taxon>
        <taxon>Thermodesulfobacteriota</taxon>
        <taxon>Desulfobulbia</taxon>
        <taxon>Desulfobulbales</taxon>
        <taxon>Desulfobulbaceae</taxon>
        <taxon>Desulfobulbus</taxon>
    </lineage>
</organism>
<dbReference type="Proteomes" id="UP000006365">
    <property type="component" value="Chromosome"/>
</dbReference>
<reference evidence="1 2" key="1">
    <citation type="journal article" date="2011" name="Stand. Genomic Sci.">
        <title>Complete genome sequence of Desulfobulbus propionicus type strain (1pr3).</title>
        <authorList>
            <person name="Pagani I."/>
            <person name="Lapidus A."/>
            <person name="Nolan M."/>
            <person name="Lucas S."/>
            <person name="Hammon N."/>
            <person name="Deshpande S."/>
            <person name="Cheng J.F."/>
            <person name="Chertkov O."/>
            <person name="Davenport K."/>
            <person name="Tapia R."/>
            <person name="Han C."/>
            <person name="Goodwin L."/>
            <person name="Pitluck S."/>
            <person name="Liolios K."/>
            <person name="Mavromatis K."/>
            <person name="Ivanova N."/>
            <person name="Mikhailova N."/>
            <person name="Pati A."/>
            <person name="Chen A."/>
            <person name="Palaniappan K."/>
            <person name="Land M."/>
            <person name="Hauser L."/>
            <person name="Chang Y.J."/>
            <person name="Jeffries C.D."/>
            <person name="Detter J.C."/>
            <person name="Brambilla E."/>
            <person name="Kannan K.P."/>
            <person name="Djao O.D."/>
            <person name="Rohde M."/>
            <person name="Pukall R."/>
            <person name="Spring S."/>
            <person name="Goker M."/>
            <person name="Sikorski J."/>
            <person name="Woyke T."/>
            <person name="Bristow J."/>
            <person name="Eisen J.A."/>
            <person name="Markowitz V."/>
            <person name="Hugenholtz P."/>
            <person name="Kyrpides N.C."/>
            <person name="Klenk H.P."/>
        </authorList>
    </citation>
    <scope>NUCLEOTIDE SEQUENCE [LARGE SCALE GENOMIC DNA]</scope>
    <source>
        <strain evidence="2">ATCC 33891 / DSM 2032 / 1pr3</strain>
    </source>
</reference>
<gene>
    <name evidence="1" type="ordered locus">Despr_2547</name>
</gene>
<evidence type="ECO:0000313" key="2">
    <source>
        <dbReference type="Proteomes" id="UP000006365"/>
    </source>
</evidence>
<dbReference type="EMBL" id="CP002364">
    <property type="protein sequence ID" value="ADW18684.1"/>
    <property type="molecule type" value="Genomic_DNA"/>
</dbReference>
<protein>
    <recommendedName>
        <fullName evidence="3">Dicarboxylate transport domain-containing protein</fullName>
    </recommendedName>
</protein>